<keyword evidence="4" id="KW-1185">Reference proteome</keyword>
<dbReference type="STRING" id="74873.A0A084VKN7"/>
<accession>A0A084VKN7</accession>
<evidence type="ECO:0000313" key="3">
    <source>
        <dbReference type="EnsemblMetazoa" id="ASIC005807-PA"/>
    </source>
</evidence>
<dbReference type="Proteomes" id="UP000030765">
    <property type="component" value="Unassembled WGS sequence"/>
</dbReference>
<dbReference type="GO" id="GO:0005615">
    <property type="term" value="C:extracellular space"/>
    <property type="evidence" value="ECO:0007669"/>
    <property type="project" value="TreeGrafter"/>
</dbReference>
<dbReference type="OrthoDB" id="6145874at2759"/>
<name>A0A084VKN7_ANOSI</name>
<dbReference type="CDD" id="cd00087">
    <property type="entry name" value="FReD"/>
    <property type="match status" value="1"/>
</dbReference>
<evidence type="ECO:0000313" key="4">
    <source>
        <dbReference type="Proteomes" id="UP000030765"/>
    </source>
</evidence>
<organism evidence="2">
    <name type="scientific">Anopheles sinensis</name>
    <name type="common">Mosquito</name>
    <dbReference type="NCBI Taxonomy" id="74873"/>
    <lineage>
        <taxon>Eukaryota</taxon>
        <taxon>Metazoa</taxon>
        <taxon>Ecdysozoa</taxon>
        <taxon>Arthropoda</taxon>
        <taxon>Hexapoda</taxon>
        <taxon>Insecta</taxon>
        <taxon>Pterygota</taxon>
        <taxon>Neoptera</taxon>
        <taxon>Endopterygota</taxon>
        <taxon>Diptera</taxon>
        <taxon>Nematocera</taxon>
        <taxon>Culicoidea</taxon>
        <taxon>Culicidae</taxon>
        <taxon>Anophelinae</taxon>
        <taxon>Anopheles</taxon>
    </lineage>
</organism>
<sequence>MYAIEETLKQSVKTSEDNTREKLEDLRNHVISKMDSIVQQQVAETKTIQETTQVELMKLMPLIKLVPLRSCRQAPKNESDKYMIKPGINTQPFEVLCEQTKFGGGWTVIQHRFDGSVDFRRKWTEYRNGFGKLDGEFWLGLEYVHQLTKNRPHELLVEIKDFHGNYGYAKYDEFEIGSETESYALKKLGTYTGTAGDSMLINWDEKFSTFDRDNNYWRCSNCAENQFGAWWGWHLSNSNLNGRYQNTTGDASAMYWNHSKNDHGGLSYSRMMIRDIN</sequence>
<reference evidence="2 4" key="1">
    <citation type="journal article" date="2014" name="BMC Genomics">
        <title>Genome sequence of Anopheles sinensis provides insight into genetics basis of mosquito competence for malaria parasites.</title>
        <authorList>
            <person name="Zhou D."/>
            <person name="Zhang D."/>
            <person name="Ding G."/>
            <person name="Shi L."/>
            <person name="Hou Q."/>
            <person name="Ye Y."/>
            <person name="Xu Y."/>
            <person name="Zhou H."/>
            <person name="Xiong C."/>
            <person name="Li S."/>
            <person name="Yu J."/>
            <person name="Hong S."/>
            <person name="Yu X."/>
            <person name="Zou P."/>
            <person name="Chen C."/>
            <person name="Chang X."/>
            <person name="Wang W."/>
            <person name="Lv Y."/>
            <person name="Sun Y."/>
            <person name="Ma L."/>
            <person name="Shen B."/>
            <person name="Zhu C."/>
        </authorList>
    </citation>
    <scope>NUCLEOTIDE SEQUENCE [LARGE SCALE GENOMIC DNA]</scope>
</reference>
<dbReference type="EnsemblMetazoa" id="ASIC005807-RA">
    <property type="protein sequence ID" value="ASIC005807-PA"/>
    <property type="gene ID" value="ASIC005807"/>
</dbReference>
<dbReference type="InterPro" id="IPR036056">
    <property type="entry name" value="Fibrinogen-like_C"/>
</dbReference>
<dbReference type="Gene3D" id="3.90.215.10">
    <property type="entry name" value="Gamma Fibrinogen, chain A, domain 1"/>
    <property type="match status" value="1"/>
</dbReference>
<dbReference type="InterPro" id="IPR002181">
    <property type="entry name" value="Fibrinogen_a/b/g_C_dom"/>
</dbReference>
<evidence type="ECO:0000259" key="1">
    <source>
        <dbReference type="PROSITE" id="PS51406"/>
    </source>
</evidence>
<dbReference type="SMART" id="SM00186">
    <property type="entry name" value="FBG"/>
    <property type="match status" value="1"/>
</dbReference>
<dbReference type="EMBL" id="KE524948">
    <property type="protein sequence ID" value="KFB38531.1"/>
    <property type="molecule type" value="Genomic_DNA"/>
</dbReference>
<dbReference type="InterPro" id="IPR050373">
    <property type="entry name" value="Fibrinogen_C-term_domain"/>
</dbReference>
<dbReference type="VEuPathDB" id="VectorBase:ASIS018137"/>
<dbReference type="PROSITE" id="PS51406">
    <property type="entry name" value="FIBRINOGEN_C_2"/>
    <property type="match status" value="1"/>
</dbReference>
<gene>
    <name evidence="2" type="ORF">ZHAS_00005807</name>
</gene>
<feature type="domain" description="Fibrinogen C-terminal" evidence="1">
    <location>
        <begin position="62"/>
        <end position="277"/>
    </location>
</feature>
<proteinExistence type="predicted"/>
<dbReference type="PANTHER" id="PTHR19143">
    <property type="entry name" value="FIBRINOGEN/TENASCIN/ANGIOPOEITIN"/>
    <property type="match status" value="1"/>
</dbReference>
<dbReference type="SUPFAM" id="SSF56496">
    <property type="entry name" value="Fibrinogen C-terminal domain-like"/>
    <property type="match status" value="1"/>
</dbReference>
<dbReference type="InterPro" id="IPR014716">
    <property type="entry name" value="Fibrinogen_a/b/g_C_1"/>
</dbReference>
<dbReference type="Pfam" id="PF00147">
    <property type="entry name" value="Fibrinogen_C"/>
    <property type="match status" value="1"/>
</dbReference>
<protein>
    <submittedName>
        <fullName evidence="2">AGAP011225-PA-like protein</fullName>
    </submittedName>
    <submittedName>
        <fullName evidence="3">Fibrinogen C-terminal domain-containing protein</fullName>
    </submittedName>
</protein>
<dbReference type="EMBL" id="ATLV01014234">
    <property type="status" value="NOT_ANNOTATED_CDS"/>
    <property type="molecule type" value="Genomic_DNA"/>
</dbReference>
<dbReference type="OMA" id="ICARYDE"/>
<dbReference type="AlphaFoldDB" id="A0A084VKN7"/>
<reference evidence="3" key="2">
    <citation type="submission" date="2020-05" db="UniProtKB">
        <authorList>
            <consortium name="EnsemblMetazoa"/>
        </authorList>
    </citation>
    <scope>IDENTIFICATION</scope>
</reference>
<dbReference type="VEuPathDB" id="VectorBase:ASIC005807"/>
<dbReference type="PANTHER" id="PTHR19143:SF327">
    <property type="entry name" value="FI21813P1-RELATED"/>
    <property type="match status" value="1"/>
</dbReference>
<evidence type="ECO:0000313" key="2">
    <source>
        <dbReference type="EMBL" id="KFB38531.1"/>
    </source>
</evidence>